<protein>
    <recommendedName>
        <fullName evidence="8">ATP-dependent dethiobiotin synthetase BioD</fullName>
        <ecNumber evidence="8">6.3.3.3</ecNumber>
    </recommendedName>
    <alternativeName>
        <fullName evidence="8">DTB synthetase</fullName>
        <shortName evidence="8">DTBS</shortName>
    </alternativeName>
    <alternativeName>
        <fullName evidence="8">Dethiobiotin synthase</fullName>
    </alternativeName>
</protein>
<comment type="subcellular location">
    <subcellularLocation>
        <location evidence="8">Cytoplasm</location>
    </subcellularLocation>
</comment>
<dbReference type="Pfam" id="PF13500">
    <property type="entry name" value="AAA_26"/>
    <property type="match status" value="1"/>
</dbReference>
<name>A0A809R9X8_9PROT</name>
<feature type="binding site" evidence="8">
    <location>
        <position position="17"/>
    </location>
    <ligand>
        <name>Mg(2+)</name>
        <dbReference type="ChEBI" id="CHEBI:18420"/>
    </ligand>
</feature>
<comment type="pathway">
    <text evidence="8">Cofactor biosynthesis; biotin biosynthesis; biotin from 7,8-diaminononanoate: step 1/2.</text>
</comment>
<reference evidence="9" key="1">
    <citation type="journal article" name="DNA Res.">
        <title>The physiological potential of anammox bacteria as revealed by their core genome structure.</title>
        <authorList>
            <person name="Okubo T."/>
            <person name="Toyoda A."/>
            <person name="Fukuhara K."/>
            <person name="Uchiyama I."/>
            <person name="Harigaya Y."/>
            <person name="Kuroiwa M."/>
            <person name="Suzuki T."/>
            <person name="Murakami Y."/>
            <person name="Suwa Y."/>
            <person name="Takami H."/>
        </authorList>
    </citation>
    <scope>NUCLEOTIDE SEQUENCE</scope>
    <source>
        <strain evidence="9">317325-3</strain>
    </source>
</reference>
<dbReference type="HAMAP" id="MF_00336">
    <property type="entry name" value="BioD"/>
    <property type="match status" value="1"/>
</dbReference>
<keyword evidence="5 8" id="KW-0093">Biotin biosynthesis</keyword>
<evidence type="ECO:0000256" key="4">
    <source>
        <dbReference type="ARBA" id="ARBA00022741"/>
    </source>
</evidence>
<dbReference type="GO" id="GO:0005829">
    <property type="term" value="C:cytosol"/>
    <property type="evidence" value="ECO:0007669"/>
    <property type="project" value="TreeGrafter"/>
</dbReference>
<evidence type="ECO:0000256" key="7">
    <source>
        <dbReference type="ARBA" id="ARBA00022842"/>
    </source>
</evidence>
<dbReference type="NCBIfam" id="TIGR00347">
    <property type="entry name" value="bioD"/>
    <property type="match status" value="1"/>
</dbReference>
<evidence type="ECO:0000256" key="3">
    <source>
        <dbReference type="ARBA" id="ARBA00022723"/>
    </source>
</evidence>
<dbReference type="SUPFAM" id="SSF52540">
    <property type="entry name" value="P-loop containing nucleoside triphosphate hydrolases"/>
    <property type="match status" value="1"/>
</dbReference>
<dbReference type="Gene3D" id="3.40.50.300">
    <property type="entry name" value="P-loop containing nucleotide triphosphate hydrolases"/>
    <property type="match status" value="1"/>
</dbReference>
<accession>A0A809R9X8</accession>
<keyword evidence="2 8" id="KW-0436">Ligase</keyword>
<dbReference type="PANTHER" id="PTHR43210">
    <property type="entry name" value="DETHIOBIOTIN SYNTHETASE"/>
    <property type="match status" value="1"/>
</dbReference>
<dbReference type="KEGG" id="ddz:DSYM_18340"/>
<feature type="binding site" evidence="8">
    <location>
        <position position="109"/>
    </location>
    <ligand>
        <name>Mg(2+)</name>
        <dbReference type="ChEBI" id="CHEBI:18420"/>
    </ligand>
</feature>
<evidence type="ECO:0000256" key="6">
    <source>
        <dbReference type="ARBA" id="ARBA00022840"/>
    </source>
</evidence>
<dbReference type="CDD" id="cd03109">
    <property type="entry name" value="DTBS"/>
    <property type="match status" value="1"/>
</dbReference>
<evidence type="ECO:0000256" key="5">
    <source>
        <dbReference type="ARBA" id="ARBA00022756"/>
    </source>
</evidence>
<comment type="cofactor">
    <cofactor evidence="8">
        <name>Mg(2+)</name>
        <dbReference type="ChEBI" id="CHEBI:18420"/>
    </cofactor>
</comment>
<dbReference type="GO" id="GO:0042803">
    <property type="term" value="F:protein homodimerization activity"/>
    <property type="evidence" value="ECO:0007669"/>
    <property type="project" value="UniProtKB-ARBA"/>
</dbReference>
<evidence type="ECO:0000256" key="2">
    <source>
        <dbReference type="ARBA" id="ARBA00022598"/>
    </source>
</evidence>
<feature type="binding site" evidence="8">
    <location>
        <begin position="169"/>
        <end position="170"/>
    </location>
    <ligand>
        <name>ATP</name>
        <dbReference type="ChEBI" id="CHEBI:30616"/>
    </ligand>
</feature>
<keyword evidence="4 8" id="KW-0547">Nucleotide-binding</keyword>
<organism evidence="9 10">
    <name type="scientific">Candidatus Desulfobacillus denitrificans</name>
    <dbReference type="NCBI Taxonomy" id="2608985"/>
    <lineage>
        <taxon>Bacteria</taxon>
        <taxon>Pseudomonadati</taxon>
        <taxon>Pseudomonadota</taxon>
        <taxon>Betaproteobacteria</taxon>
        <taxon>Candidatus Desulfobacillus</taxon>
    </lineage>
</organism>
<dbReference type="GO" id="GO:0005524">
    <property type="term" value="F:ATP binding"/>
    <property type="evidence" value="ECO:0007669"/>
    <property type="project" value="UniProtKB-UniRule"/>
</dbReference>
<dbReference type="UniPathway" id="UPA00078">
    <property type="reaction ID" value="UER00161"/>
</dbReference>
<keyword evidence="6 8" id="KW-0067">ATP-binding</keyword>
<dbReference type="InterPro" id="IPR004472">
    <property type="entry name" value="DTB_synth_BioD"/>
</dbReference>
<dbReference type="PIRSF" id="PIRSF006755">
    <property type="entry name" value="DTB_synth"/>
    <property type="match status" value="1"/>
</dbReference>
<comment type="caution">
    <text evidence="8">Lacks conserved residue(s) required for the propagation of feature annotation.</text>
</comment>
<keyword evidence="3 8" id="KW-0479">Metal-binding</keyword>
<dbReference type="GO" id="GO:0004141">
    <property type="term" value="F:dethiobiotin synthase activity"/>
    <property type="evidence" value="ECO:0007669"/>
    <property type="project" value="UniProtKB-UniRule"/>
</dbReference>
<evidence type="ECO:0000256" key="1">
    <source>
        <dbReference type="ARBA" id="ARBA00022490"/>
    </source>
</evidence>
<dbReference type="PANTHER" id="PTHR43210:SF5">
    <property type="entry name" value="DETHIOBIOTIN SYNTHETASE"/>
    <property type="match status" value="1"/>
</dbReference>
<proteinExistence type="inferred from homology"/>
<dbReference type="FunFam" id="3.40.50.300:FF:000292">
    <property type="entry name" value="ATP-dependent dethiobiotin synthetase BioD"/>
    <property type="match status" value="1"/>
</dbReference>
<evidence type="ECO:0000313" key="9">
    <source>
        <dbReference type="EMBL" id="BBO21135.1"/>
    </source>
</evidence>
<comment type="similarity">
    <text evidence="8">Belongs to the dethiobiotin synthetase family.</text>
</comment>
<dbReference type="GO" id="GO:0000287">
    <property type="term" value="F:magnesium ion binding"/>
    <property type="evidence" value="ECO:0007669"/>
    <property type="project" value="UniProtKB-UniRule"/>
</dbReference>
<sequence>MKQAYFLTGTDTNVGKTLIATGLLHAARHSWDLKVLGLKPVVAGGGEDVDKLIAASNVQAPRHYINPYPLEEAVSPNIAARGEGKTIDLDHVKYCFDEVRGLAEFVIVEGIGGFRAPLNDTQDGGDLAALLGLPVILVVGLKLGCLNHTLLTVEAIQARGLQLAGWVANEIDPDMICVTENVSTLKDRLEAPLLGFIRHQARPAPENLVKQLAMPE</sequence>
<comment type="catalytic activity">
    <reaction evidence="8">
        <text>(7R,8S)-7,8-diammoniononanoate + CO2 + ATP = (4R,5S)-dethiobiotin + ADP + phosphate + 3 H(+)</text>
        <dbReference type="Rhea" id="RHEA:15805"/>
        <dbReference type="ChEBI" id="CHEBI:15378"/>
        <dbReference type="ChEBI" id="CHEBI:16526"/>
        <dbReference type="ChEBI" id="CHEBI:30616"/>
        <dbReference type="ChEBI" id="CHEBI:43474"/>
        <dbReference type="ChEBI" id="CHEBI:149469"/>
        <dbReference type="ChEBI" id="CHEBI:149473"/>
        <dbReference type="ChEBI" id="CHEBI:456216"/>
        <dbReference type="EC" id="6.3.3.3"/>
    </reaction>
</comment>
<evidence type="ECO:0000256" key="8">
    <source>
        <dbReference type="HAMAP-Rule" id="MF_00336"/>
    </source>
</evidence>
<keyword evidence="7 8" id="KW-0460">Magnesium</keyword>
<feature type="binding site" evidence="8">
    <location>
        <position position="48"/>
    </location>
    <ligand>
        <name>ATP</name>
        <dbReference type="ChEBI" id="CHEBI:30616"/>
    </ligand>
</feature>
<comment type="subunit">
    <text evidence="8">Homodimer.</text>
</comment>
<keyword evidence="1 8" id="KW-0963">Cytoplasm</keyword>
<dbReference type="EMBL" id="AP021857">
    <property type="protein sequence ID" value="BBO21135.1"/>
    <property type="molecule type" value="Genomic_DNA"/>
</dbReference>
<gene>
    <name evidence="8" type="primary">bioD</name>
    <name evidence="9" type="ORF">DSYM_18340</name>
</gene>
<feature type="active site" evidence="8">
    <location>
        <position position="39"/>
    </location>
</feature>
<dbReference type="GO" id="GO:0009102">
    <property type="term" value="P:biotin biosynthetic process"/>
    <property type="evidence" value="ECO:0007669"/>
    <property type="project" value="UniProtKB-UniRule"/>
</dbReference>
<evidence type="ECO:0000313" key="10">
    <source>
        <dbReference type="Proteomes" id="UP000662914"/>
    </source>
</evidence>
<dbReference type="InterPro" id="IPR027417">
    <property type="entry name" value="P-loop_NTPase"/>
</dbReference>
<dbReference type="EC" id="6.3.3.3" evidence="8"/>
<dbReference type="Proteomes" id="UP000662914">
    <property type="component" value="Chromosome"/>
</dbReference>
<feature type="binding site" evidence="8">
    <location>
        <position position="48"/>
    </location>
    <ligand>
        <name>Mg(2+)</name>
        <dbReference type="ChEBI" id="CHEBI:18420"/>
    </ligand>
</feature>
<feature type="binding site" evidence="8">
    <location>
        <begin position="13"/>
        <end position="18"/>
    </location>
    <ligand>
        <name>ATP</name>
        <dbReference type="ChEBI" id="CHEBI:30616"/>
    </ligand>
</feature>
<comment type="function">
    <text evidence="8">Catalyzes a mechanistically unusual reaction, the ATP-dependent insertion of CO2 between the N7 and N8 nitrogen atoms of 7,8-diaminopelargonic acid (DAPA, also called 7,8-diammoniononanoate) to form a ureido ring.</text>
</comment>
<feature type="binding site" evidence="8">
    <location>
        <begin position="109"/>
        <end position="112"/>
    </location>
    <ligand>
        <name>ATP</name>
        <dbReference type="ChEBI" id="CHEBI:30616"/>
    </ligand>
</feature>
<dbReference type="AlphaFoldDB" id="A0A809R9X8"/>